<dbReference type="AlphaFoldDB" id="A0A317XT82"/>
<feature type="transmembrane region" description="Helical" evidence="1">
    <location>
        <begin position="347"/>
        <end position="370"/>
    </location>
</feature>
<evidence type="ECO:0000256" key="1">
    <source>
        <dbReference type="SAM" id="Phobius"/>
    </source>
</evidence>
<dbReference type="Proteomes" id="UP000246740">
    <property type="component" value="Unassembled WGS sequence"/>
</dbReference>
<feature type="transmembrane region" description="Helical" evidence="1">
    <location>
        <begin position="201"/>
        <end position="222"/>
    </location>
</feature>
<keyword evidence="1" id="KW-0472">Membrane</keyword>
<evidence type="ECO:0000313" key="2">
    <source>
        <dbReference type="EMBL" id="PWZ01457.1"/>
    </source>
</evidence>
<proteinExistence type="predicted"/>
<name>A0A317XT82_9BASI</name>
<accession>A0A317XT82</accession>
<feature type="transmembrane region" description="Helical" evidence="1">
    <location>
        <begin position="228"/>
        <end position="249"/>
    </location>
</feature>
<keyword evidence="1" id="KW-1133">Transmembrane helix</keyword>
<dbReference type="EMBL" id="KZ819190">
    <property type="protein sequence ID" value="PWZ01457.1"/>
    <property type="molecule type" value="Genomic_DNA"/>
</dbReference>
<dbReference type="InParanoid" id="A0A317XT82"/>
<protein>
    <submittedName>
        <fullName evidence="2">Uncharacterized protein</fullName>
    </submittedName>
</protein>
<organism evidence="2 3">
    <name type="scientific">Testicularia cyperi</name>
    <dbReference type="NCBI Taxonomy" id="1882483"/>
    <lineage>
        <taxon>Eukaryota</taxon>
        <taxon>Fungi</taxon>
        <taxon>Dikarya</taxon>
        <taxon>Basidiomycota</taxon>
        <taxon>Ustilaginomycotina</taxon>
        <taxon>Ustilaginomycetes</taxon>
        <taxon>Ustilaginales</taxon>
        <taxon>Anthracoideaceae</taxon>
        <taxon>Testicularia</taxon>
    </lineage>
</organism>
<feature type="transmembrane region" description="Helical" evidence="1">
    <location>
        <begin position="20"/>
        <end position="46"/>
    </location>
</feature>
<keyword evidence="1" id="KW-0812">Transmembrane</keyword>
<keyword evidence="3" id="KW-1185">Reference proteome</keyword>
<sequence length="421" mass="45381">MGNSTYTSSPYFGCISPRTATLALAVAGIILHLNVYSWLGSLGAALPDVPQRRLVSQASALSASSPDKFTKSAARIDQLVDMGAYSQDADTPLAAEKTNEKYLNNYNNLLPDWIAETKAYLKAQGLSFVPSSGPGLSSSENSLSSKYAPANQETNSHRWSNWQGLRMGPSSALRYQLDDGAEEAERLQWDALRLVIGTLRWYIFVSVLCCCAGVVGVIRSQLLLSRLFVIHSFLDLLLSTLSLLALAIICTYPSVRSHMCDDFGSSELQSFFSHSGSSSSNRSAQLGASAGTQMGLVGGIGAASGRGLGTSAPGTVDVPASGWETILDGVFGSENCEESFRSTLVPLLLLFGLVFAAVRLQCFFVVQRFYASLLRVKLYTLGYASTSSSGDTTPMSMSMPTSLSIPMETRDRRWKEDKLLD</sequence>
<reference evidence="2 3" key="1">
    <citation type="journal article" date="2018" name="Mol. Biol. Evol.">
        <title>Broad Genomic Sampling Reveals a Smut Pathogenic Ancestry of the Fungal Clade Ustilaginomycotina.</title>
        <authorList>
            <person name="Kijpornyongpan T."/>
            <person name="Mondo S.J."/>
            <person name="Barry K."/>
            <person name="Sandor L."/>
            <person name="Lee J."/>
            <person name="Lipzen A."/>
            <person name="Pangilinan J."/>
            <person name="LaButti K."/>
            <person name="Hainaut M."/>
            <person name="Henrissat B."/>
            <person name="Grigoriev I.V."/>
            <person name="Spatafora J.W."/>
            <person name="Aime M.C."/>
        </authorList>
    </citation>
    <scope>NUCLEOTIDE SEQUENCE [LARGE SCALE GENOMIC DNA]</scope>
    <source>
        <strain evidence="2 3">MCA 3645</strain>
    </source>
</reference>
<gene>
    <name evidence="2" type="ORF">BCV70DRAFT_210673</name>
</gene>
<dbReference type="OrthoDB" id="2555888at2759"/>
<evidence type="ECO:0000313" key="3">
    <source>
        <dbReference type="Proteomes" id="UP000246740"/>
    </source>
</evidence>